<evidence type="ECO:0000313" key="3">
    <source>
        <dbReference type="Proteomes" id="UP000298652"/>
    </source>
</evidence>
<dbReference type="OMA" id="CSIHATN"/>
<dbReference type="Gramene" id="TKW00055">
    <property type="protein sequence ID" value="TKW00055"/>
    <property type="gene ID" value="SEVIR_8G083700v2"/>
</dbReference>
<evidence type="ECO:0000313" key="2">
    <source>
        <dbReference type="EMBL" id="TKW00055.1"/>
    </source>
</evidence>
<dbReference type="PANTHER" id="PTHR31676:SF175">
    <property type="match status" value="1"/>
</dbReference>
<organism evidence="2 3">
    <name type="scientific">Setaria viridis</name>
    <name type="common">Green bristlegrass</name>
    <name type="synonym">Setaria italica subsp. viridis</name>
    <dbReference type="NCBI Taxonomy" id="4556"/>
    <lineage>
        <taxon>Eukaryota</taxon>
        <taxon>Viridiplantae</taxon>
        <taxon>Streptophyta</taxon>
        <taxon>Embryophyta</taxon>
        <taxon>Tracheophyta</taxon>
        <taxon>Spermatophyta</taxon>
        <taxon>Magnoliopsida</taxon>
        <taxon>Liliopsida</taxon>
        <taxon>Poales</taxon>
        <taxon>Poaceae</taxon>
        <taxon>PACMAD clade</taxon>
        <taxon>Panicoideae</taxon>
        <taxon>Panicodae</taxon>
        <taxon>Paniceae</taxon>
        <taxon>Cenchrinae</taxon>
        <taxon>Setaria</taxon>
    </lineage>
</organism>
<dbReference type="Proteomes" id="UP000298652">
    <property type="component" value="Chromosome 8"/>
</dbReference>
<dbReference type="EMBL" id="CM016559">
    <property type="protein sequence ID" value="TKW00055.1"/>
    <property type="molecule type" value="Genomic_DNA"/>
</dbReference>
<dbReference type="SUPFAM" id="SSF141562">
    <property type="entry name" value="At5g01610-like"/>
    <property type="match status" value="1"/>
</dbReference>
<reference evidence="2" key="1">
    <citation type="submission" date="2019-03" db="EMBL/GenBank/DDBJ databases">
        <title>WGS assembly of Setaria viridis.</title>
        <authorList>
            <person name="Huang P."/>
            <person name="Jenkins J."/>
            <person name="Grimwood J."/>
            <person name="Barry K."/>
            <person name="Healey A."/>
            <person name="Mamidi S."/>
            <person name="Sreedasyam A."/>
            <person name="Shu S."/>
            <person name="Feldman M."/>
            <person name="Wu J."/>
            <person name="Yu Y."/>
            <person name="Chen C."/>
            <person name="Johnson J."/>
            <person name="Rokhsar D."/>
            <person name="Baxter I."/>
            <person name="Schmutz J."/>
            <person name="Brutnell T."/>
            <person name="Kellogg E."/>
        </authorList>
    </citation>
    <scope>NUCLEOTIDE SEQUENCE [LARGE SCALE GENOMIC DNA]</scope>
</reference>
<dbReference type="Pfam" id="PF04398">
    <property type="entry name" value="DUF538"/>
    <property type="match status" value="1"/>
</dbReference>
<dbReference type="InterPro" id="IPR036758">
    <property type="entry name" value="At5g01610-like"/>
</dbReference>
<feature type="chain" id="PRO_5020342617" evidence="1">
    <location>
        <begin position="27"/>
        <end position="162"/>
    </location>
</feature>
<sequence length="162" mass="17448">MARHHLHLVSVLFVATIVASPPTASAKSLSSSMVAPPMAASPTAHSLTPTAYDILEKYNLTRGILPEGVTGYVLQPDGSFEVHLPGDCSIHATNMQIKYSSRIAGNIQPQSIHDLEGVKVEMMLVWIGITVVTRTDDQLNFFAGPISKSFPIDSFANSLQCN</sequence>
<name>A0A4U6TGT3_SETVI</name>
<proteinExistence type="predicted"/>
<dbReference type="PANTHER" id="PTHR31676">
    <property type="entry name" value="T31J12.3 PROTEIN-RELATED"/>
    <property type="match status" value="1"/>
</dbReference>
<keyword evidence="1" id="KW-0732">Signal</keyword>
<accession>A0A4U6TGT3</accession>
<feature type="signal peptide" evidence="1">
    <location>
        <begin position="1"/>
        <end position="26"/>
    </location>
</feature>
<keyword evidence="3" id="KW-1185">Reference proteome</keyword>
<gene>
    <name evidence="2" type="ORF">SEVIR_8G083700v2</name>
</gene>
<dbReference type="AlphaFoldDB" id="A0A4U6TGT3"/>
<evidence type="ECO:0000256" key="1">
    <source>
        <dbReference type="SAM" id="SignalP"/>
    </source>
</evidence>
<dbReference type="InterPro" id="IPR007493">
    <property type="entry name" value="DUF538"/>
</dbReference>
<dbReference type="Gene3D" id="2.30.240.10">
    <property type="entry name" value="At5g01610-like"/>
    <property type="match status" value="1"/>
</dbReference>
<protein>
    <submittedName>
        <fullName evidence="2">Uncharacterized protein</fullName>
    </submittedName>
</protein>